<evidence type="ECO:0000256" key="2">
    <source>
        <dbReference type="SAM" id="Phobius"/>
    </source>
</evidence>
<accession>A0A507CYM8</accession>
<feature type="compositionally biased region" description="Low complexity" evidence="1">
    <location>
        <begin position="194"/>
        <end position="203"/>
    </location>
</feature>
<organism evidence="3 4">
    <name type="scientific">Synchytrium endobioticum</name>
    <dbReference type="NCBI Taxonomy" id="286115"/>
    <lineage>
        <taxon>Eukaryota</taxon>
        <taxon>Fungi</taxon>
        <taxon>Fungi incertae sedis</taxon>
        <taxon>Chytridiomycota</taxon>
        <taxon>Chytridiomycota incertae sedis</taxon>
        <taxon>Chytridiomycetes</taxon>
        <taxon>Synchytriales</taxon>
        <taxon>Synchytriaceae</taxon>
        <taxon>Synchytrium</taxon>
    </lineage>
</organism>
<proteinExistence type="predicted"/>
<feature type="transmembrane region" description="Helical" evidence="2">
    <location>
        <begin position="90"/>
        <end position="108"/>
    </location>
</feature>
<protein>
    <submittedName>
        <fullName evidence="3">Uncharacterized protein</fullName>
    </submittedName>
</protein>
<evidence type="ECO:0000256" key="1">
    <source>
        <dbReference type="SAM" id="MobiDB-lite"/>
    </source>
</evidence>
<feature type="region of interest" description="Disordered" evidence="1">
    <location>
        <begin position="190"/>
        <end position="229"/>
    </location>
</feature>
<feature type="compositionally biased region" description="Polar residues" evidence="1">
    <location>
        <begin position="212"/>
        <end position="229"/>
    </location>
</feature>
<dbReference type="AlphaFoldDB" id="A0A507CYM8"/>
<feature type="compositionally biased region" description="Basic and acidic residues" evidence="1">
    <location>
        <begin position="280"/>
        <end position="290"/>
    </location>
</feature>
<dbReference type="Proteomes" id="UP000317494">
    <property type="component" value="Unassembled WGS sequence"/>
</dbReference>
<evidence type="ECO:0000313" key="4">
    <source>
        <dbReference type="Proteomes" id="UP000317494"/>
    </source>
</evidence>
<keyword evidence="2" id="KW-1133">Transmembrane helix</keyword>
<keyword evidence="4" id="KW-1185">Reference proteome</keyword>
<reference evidence="3 4" key="1">
    <citation type="journal article" date="2019" name="Sci. Rep.">
        <title>Comparative genomics of chytrid fungi reveal insights into the obligate biotrophic and pathogenic lifestyle of Synchytrium endobioticum.</title>
        <authorList>
            <person name="van de Vossenberg B.T.L.H."/>
            <person name="Warris S."/>
            <person name="Nguyen H.D.T."/>
            <person name="van Gent-Pelzer M.P.E."/>
            <person name="Joly D.L."/>
            <person name="van de Geest H.C."/>
            <person name="Bonants P.J.M."/>
            <person name="Smith D.S."/>
            <person name="Levesque C.A."/>
            <person name="van der Lee T.A.J."/>
        </authorList>
    </citation>
    <scope>NUCLEOTIDE SEQUENCE [LARGE SCALE GENOMIC DNA]</scope>
    <source>
        <strain evidence="3 4">MB42</strain>
    </source>
</reference>
<feature type="region of interest" description="Disordered" evidence="1">
    <location>
        <begin position="247"/>
        <end position="267"/>
    </location>
</feature>
<comment type="caution">
    <text evidence="3">The sequence shown here is derived from an EMBL/GenBank/DDBJ whole genome shotgun (WGS) entry which is preliminary data.</text>
</comment>
<dbReference type="VEuPathDB" id="FungiDB:SeMB42_g04471"/>
<gene>
    <name evidence="3" type="ORF">SeMB42_g04471</name>
</gene>
<name>A0A507CYM8_9FUNG</name>
<keyword evidence="2" id="KW-0472">Membrane</keyword>
<dbReference type="EMBL" id="QEAN01000182">
    <property type="protein sequence ID" value="TPX44010.1"/>
    <property type="molecule type" value="Genomic_DNA"/>
</dbReference>
<feature type="region of interest" description="Disordered" evidence="1">
    <location>
        <begin position="280"/>
        <end position="302"/>
    </location>
</feature>
<evidence type="ECO:0000313" key="3">
    <source>
        <dbReference type="EMBL" id="TPX44010.1"/>
    </source>
</evidence>
<keyword evidence="2" id="KW-0812">Transmembrane</keyword>
<sequence length="302" mass="33417">MGRAAHAVSRRHHCHARTHAHHVAAEDVDNHHEAGISATTTTTIHTVSAVQSSTSAMRFMQRDLSPHNATSPPSATSVTSGKLETSLDEIFVWIVFVLIAFFIPFCLLRNRNKIEALMGRWRKHANKPDTNLQNINLILPGDTELSNREAIDIIHHDRCPDETPLPLYSEEWNAEVSSLPVVDLQVDGVPLGISSTPEPSSPVSDDEPESPITSVTPEPMSETSRPIPSLPSYQDLLSAQSIQIPTHLLRPEDIYTSDRSSEDGSFRSLPLLLDPLLEPCEERSSDDRPTFEPVLITNNTHS</sequence>